<protein>
    <recommendedName>
        <fullName evidence="3">Tumor necrosis factor receptor superfamily member 6</fullName>
    </recommendedName>
    <alternativeName>
        <fullName evidence="18">Apo-1 antigen</fullName>
    </alternativeName>
    <alternativeName>
        <fullName evidence="19">Apoptosis-mediating surface antigen FAS</fullName>
    </alternativeName>
    <alternativeName>
        <fullName evidence="17">FASLG receptor</fullName>
    </alternativeName>
</protein>
<evidence type="ECO:0000313" key="25">
    <source>
        <dbReference type="Proteomes" id="UP000538817"/>
    </source>
</evidence>
<evidence type="ECO:0000256" key="13">
    <source>
        <dbReference type="ARBA" id="ARBA00023157"/>
    </source>
</evidence>
<feature type="non-terminal residue" evidence="24">
    <location>
        <position position="302"/>
    </location>
</feature>
<evidence type="ECO:0000259" key="22">
    <source>
        <dbReference type="PROSITE" id="PS50017"/>
    </source>
</evidence>
<accession>A0A7K6ZH41</accession>
<feature type="repeat" description="TNFR-Cys" evidence="20">
    <location>
        <begin position="71"/>
        <end position="110"/>
    </location>
</feature>
<organism evidence="24 25">
    <name type="scientific">Nothoprocta pentlandii</name>
    <dbReference type="NCBI Taxonomy" id="2585814"/>
    <lineage>
        <taxon>Eukaryota</taxon>
        <taxon>Metazoa</taxon>
        <taxon>Chordata</taxon>
        <taxon>Craniata</taxon>
        <taxon>Vertebrata</taxon>
        <taxon>Euteleostomi</taxon>
        <taxon>Archelosauria</taxon>
        <taxon>Archosauria</taxon>
        <taxon>Dinosauria</taxon>
        <taxon>Saurischia</taxon>
        <taxon>Theropoda</taxon>
        <taxon>Coelurosauria</taxon>
        <taxon>Aves</taxon>
        <taxon>Palaeognathae</taxon>
        <taxon>Tinamiformes</taxon>
        <taxon>Tinamidae</taxon>
        <taxon>Nothoprocta</taxon>
    </lineage>
</organism>
<keyword evidence="11" id="KW-0472">Membrane</keyword>
<keyword evidence="9" id="KW-0112">Calmodulin-binding</keyword>
<dbReference type="GO" id="GO:0005031">
    <property type="term" value="F:tumor necrosis factor receptor activity"/>
    <property type="evidence" value="ECO:0007669"/>
    <property type="project" value="TreeGrafter"/>
</dbReference>
<keyword evidence="7" id="KW-0732">Signal</keyword>
<dbReference type="GO" id="GO:0097049">
    <property type="term" value="P:motor neuron apoptotic process"/>
    <property type="evidence" value="ECO:0007669"/>
    <property type="project" value="TreeGrafter"/>
</dbReference>
<evidence type="ECO:0000313" key="24">
    <source>
        <dbReference type="EMBL" id="NWX83135.1"/>
    </source>
</evidence>
<dbReference type="GO" id="GO:0006924">
    <property type="term" value="P:activation-induced cell death of T cells"/>
    <property type="evidence" value="ECO:0007669"/>
    <property type="project" value="TreeGrafter"/>
</dbReference>
<evidence type="ECO:0000256" key="21">
    <source>
        <dbReference type="SAM" id="MobiDB-lite"/>
    </source>
</evidence>
<feature type="compositionally biased region" description="Basic and acidic residues" evidence="21">
    <location>
        <begin position="287"/>
        <end position="302"/>
    </location>
</feature>
<evidence type="ECO:0000256" key="4">
    <source>
        <dbReference type="ARBA" id="ARBA00022475"/>
    </source>
</evidence>
<dbReference type="PROSITE" id="PS50017">
    <property type="entry name" value="DEATH_DOMAIN"/>
    <property type="match status" value="1"/>
</dbReference>
<feature type="repeat" description="TNFR-Cys" evidence="20">
    <location>
        <begin position="27"/>
        <end position="70"/>
    </location>
</feature>
<dbReference type="GO" id="GO:0032872">
    <property type="term" value="P:regulation of stress-activated MAPK cascade"/>
    <property type="evidence" value="ECO:0007669"/>
    <property type="project" value="TreeGrafter"/>
</dbReference>
<keyword evidence="4" id="KW-1003">Cell membrane</keyword>
<dbReference type="FunFam" id="2.10.50.10:FF:000004">
    <property type="entry name" value="Tumor necrosis factor receptor superfamily member 6"/>
    <property type="match status" value="1"/>
</dbReference>
<dbReference type="Gene3D" id="2.10.50.10">
    <property type="entry name" value="Tumor Necrosis Factor Receptor, subunit A, domain 2"/>
    <property type="match status" value="1"/>
</dbReference>
<dbReference type="GO" id="GO:0045121">
    <property type="term" value="C:membrane raft"/>
    <property type="evidence" value="ECO:0007669"/>
    <property type="project" value="UniProtKB-SubCell"/>
</dbReference>
<keyword evidence="8" id="KW-0677">Repeat</keyword>
<dbReference type="PANTHER" id="PTHR46874">
    <property type="entry name" value="TUMOR NECROSIS FACTOR RECEPTOR SUPERFAMILY MEMBER 6"/>
    <property type="match status" value="1"/>
</dbReference>
<evidence type="ECO:0000256" key="7">
    <source>
        <dbReference type="ARBA" id="ARBA00022729"/>
    </source>
</evidence>
<keyword evidence="6" id="KW-0053">Apoptosis</keyword>
<dbReference type="Pfam" id="PF00020">
    <property type="entry name" value="TNFR_c6"/>
    <property type="match status" value="2"/>
</dbReference>
<evidence type="ECO:0000256" key="11">
    <source>
        <dbReference type="ARBA" id="ARBA00023136"/>
    </source>
</evidence>
<dbReference type="PROSITE" id="PS50050">
    <property type="entry name" value="TNFR_NGFR_2"/>
    <property type="match status" value="2"/>
</dbReference>
<dbReference type="Pfam" id="PF00531">
    <property type="entry name" value="Death"/>
    <property type="match status" value="1"/>
</dbReference>
<dbReference type="PANTHER" id="PTHR46874:SF1">
    <property type="entry name" value="TUMOR NECROSIS FACTOR RECEPTOR SUPERFAMILY MEMBER 6"/>
    <property type="match status" value="1"/>
</dbReference>
<comment type="caution">
    <text evidence="20">Lacks conserved residue(s) required for the propagation of feature annotation.</text>
</comment>
<feature type="domain" description="Death" evidence="22">
    <location>
        <begin position="169"/>
        <end position="253"/>
    </location>
</feature>
<dbReference type="SUPFAM" id="SSF47986">
    <property type="entry name" value="DEATH domain"/>
    <property type="match status" value="1"/>
</dbReference>
<keyword evidence="10" id="KW-1133">Transmembrane helix</keyword>
<dbReference type="InterPro" id="IPR008063">
    <property type="entry name" value="Fas_rcpt"/>
</dbReference>
<sequence length="302" mass="33800">SKSCFSLSAGFVKNIVCPTNVREHCVQCTPGQEYVDHANDLDKCLRCASCDRIFGLQIAKKCIPTQNTECTCAENYFCNSSGSCTHCDPCSTCGSNLIEKHCTPTSDTICKIKGYSTAFLGVILLLLECREGICFVLDFQIDLCCIVSDMKKRKHHFSFLLTLPDIDLSTHIPDIVGEMTLQEVKTFVRNHEVPEPVIDEILRDNANSTSEQKIKLFQDWHQRHGIKGAYETLMRSLRKLKMCSAADKIEKKLKAAIASSQEVGQSYNDNRKQSTTCTEEGGNSHLHNAEQGKTYSDHLEET</sequence>
<keyword evidence="12" id="KW-0564">Palmitate</keyword>
<name>A0A7K6ZH41_9AVES</name>
<dbReference type="GO" id="GO:0043066">
    <property type="term" value="P:negative regulation of apoptotic process"/>
    <property type="evidence" value="ECO:0007669"/>
    <property type="project" value="TreeGrafter"/>
</dbReference>
<feature type="domain" description="TNFR-Cys" evidence="23">
    <location>
        <begin position="27"/>
        <end position="70"/>
    </location>
</feature>
<feature type="non-terminal residue" evidence="24">
    <location>
        <position position="1"/>
    </location>
</feature>
<dbReference type="InterPro" id="IPR001368">
    <property type="entry name" value="TNFR/NGFR_Cys_rich_reg"/>
</dbReference>
<evidence type="ECO:0000256" key="6">
    <source>
        <dbReference type="ARBA" id="ARBA00022703"/>
    </source>
</evidence>
<dbReference type="GO" id="GO:0009897">
    <property type="term" value="C:external side of plasma membrane"/>
    <property type="evidence" value="ECO:0007669"/>
    <property type="project" value="TreeGrafter"/>
</dbReference>
<feature type="domain" description="TNFR-Cys" evidence="23">
    <location>
        <begin position="71"/>
        <end position="110"/>
    </location>
</feature>
<comment type="caution">
    <text evidence="24">The sequence shown here is derived from an EMBL/GenBank/DDBJ whole genome shotgun (WGS) entry which is preliminary data.</text>
</comment>
<keyword evidence="5" id="KW-0812">Transmembrane</keyword>
<gene>
    <name evidence="24" type="primary">Fas</name>
    <name evidence="24" type="ORF">NOTPEN_R09996</name>
</gene>
<dbReference type="GO" id="GO:0097527">
    <property type="term" value="P:necroptotic signaling pathway"/>
    <property type="evidence" value="ECO:0007669"/>
    <property type="project" value="TreeGrafter"/>
</dbReference>
<dbReference type="SMART" id="SM00208">
    <property type="entry name" value="TNFR"/>
    <property type="match status" value="2"/>
</dbReference>
<evidence type="ECO:0000256" key="9">
    <source>
        <dbReference type="ARBA" id="ARBA00022860"/>
    </source>
</evidence>
<dbReference type="GO" id="GO:0097192">
    <property type="term" value="P:extrinsic apoptotic signaling pathway in absence of ligand"/>
    <property type="evidence" value="ECO:0007669"/>
    <property type="project" value="TreeGrafter"/>
</dbReference>
<dbReference type="CDD" id="cd08316">
    <property type="entry name" value="Death_FAS_TNFRSF6"/>
    <property type="match status" value="1"/>
</dbReference>
<evidence type="ECO:0000256" key="14">
    <source>
        <dbReference type="ARBA" id="ARBA00023170"/>
    </source>
</evidence>
<reference evidence="24 25" key="1">
    <citation type="submission" date="2019-09" db="EMBL/GenBank/DDBJ databases">
        <title>Bird 10,000 Genomes (B10K) Project - Family phase.</title>
        <authorList>
            <person name="Zhang G."/>
        </authorList>
    </citation>
    <scope>NUCLEOTIDE SEQUENCE [LARGE SCALE GENOMIC DNA]</scope>
    <source>
        <strain evidence="24">B10K-MSB-04</strain>
    </source>
</reference>
<comment type="subcellular location">
    <subcellularLocation>
        <location evidence="1">Cell membrane</location>
        <topology evidence="1">Single-pass type I membrane protein</topology>
    </subcellularLocation>
    <subcellularLocation>
        <location evidence="2">Membrane raft</location>
    </subcellularLocation>
</comment>
<evidence type="ECO:0000256" key="10">
    <source>
        <dbReference type="ARBA" id="ARBA00022989"/>
    </source>
</evidence>
<evidence type="ECO:0000256" key="19">
    <source>
        <dbReference type="ARBA" id="ARBA00032502"/>
    </source>
</evidence>
<keyword evidence="14" id="KW-0675">Receptor</keyword>
<keyword evidence="16" id="KW-0449">Lipoprotein</keyword>
<dbReference type="SMART" id="SM00005">
    <property type="entry name" value="DEATH"/>
    <property type="match status" value="1"/>
</dbReference>
<dbReference type="SUPFAM" id="SSF57586">
    <property type="entry name" value="TNF receptor-like"/>
    <property type="match status" value="2"/>
</dbReference>
<evidence type="ECO:0000256" key="2">
    <source>
        <dbReference type="ARBA" id="ARBA00004285"/>
    </source>
</evidence>
<evidence type="ECO:0000256" key="20">
    <source>
        <dbReference type="PROSITE-ProRule" id="PRU00206"/>
    </source>
</evidence>
<evidence type="ECO:0000256" key="16">
    <source>
        <dbReference type="ARBA" id="ARBA00023288"/>
    </source>
</evidence>
<dbReference type="InterPro" id="IPR011029">
    <property type="entry name" value="DEATH-like_dom_sf"/>
</dbReference>
<keyword evidence="25" id="KW-1185">Reference proteome</keyword>
<dbReference type="InterPro" id="IPR000488">
    <property type="entry name" value="Death_dom"/>
</dbReference>
<dbReference type="GO" id="GO:0005516">
    <property type="term" value="F:calmodulin binding"/>
    <property type="evidence" value="ECO:0007669"/>
    <property type="project" value="UniProtKB-KW"/>
</dbReference>
<evidence type="ECO:0000256" key="5">
    <source>
        <dbReference type="ARBA" id="ARBA00022692"/>
    </source>
</evidence>
<evidence type="ECO:0000259" key="23">
    <source>
        <dbReference type="PROSITE" id="PS50050"/>
    </source>
</evidence>
<proteinExistence type="predicted"/>
<evidence type="ECO:0000256" key="8">
    <source>
        <dbReference type="ARBA" id="ARBA00022737"/>
    </source>
</evidence>
<evidence type="ECO:0000256" key="18">
    <source>
        <dbReference type="ARBA" id="ARBA00032338"/>
    </source>
</evidence>
<dbReference type="PRINTS" id="PR01680">
    <property type="entry name" value="TNFACTORR6"/>
</dbReference>
<dbReference type="EMBL" id="VZSG01000047">
    <property type="protein sequence ID" value="NWX83135.1"/>
    <property type="molecule type" value="Genomic_DNA"/>
</dbReference>
<evidence type="ECO:0000256" key="15">
    <source>
        <dbReference type="ARBA" id="ARBA00023180"/>
    </source>
</evidence>
<dbReference type="Proteomes" id="UP000538817">
    <property type="component" value="Unassembled WGS sequence"/>
</dbReference>
<feature type="disulfide bond" evidence="20">
    <location>
        <begin position="72"/>
        <end position="87"/>
    </location>
</feature>
<feature type="compositionally biased region" description="Polar residues" evidence="21">
    <location>
        <begin position="260"/>
        <end position="278"/>
    </location>
</feature>
<dbReference type="AlphaFoldDB" id="A0A7K6ZH41"/>
<feature type="region of interest" description="Disordered" evidence="21">
    <location>
        <begin position="260"/>
        <end position="302"/>
    </location>
</feature>
<keyword evidence="15" id="KW-0325">Glycoprotein</keyword>
<keyword evidence="13 20" id="KW-1015">Disulfide bond</keyword>
<dbReference type="InterPro" id="IPR033998">
    <property type="entry name" value="TNFRSF6_death"/>
</dbReference>
<dbReference type="GO" id="GO:0031265">
    <property type="term" value="C:CD95 death-inducing signaling complex"/>
    <property type="evidence" value="ECO:0007669"/>
    <property type="project" value="TreeGrafter"/>
</dbReference>
<evidence type="ECO:0000256" key="17">
    <source>
        <dbReference type="ARBA" id="ARBA00030181"/>
    </source>
</evidence>
<evidence type="ECO:0000256" key="12">
    <source>
        <dbReference type="ARBA" id="ARBA00023139"/>
    </source>
</evidence>
<evidence type="ECO:0000256" key="1">
    <source>
        <dbReference type="ARBA" id="ARBA00004251"/>
    </source>
</evidence>
<dbReference type="Gene3D" id="1.10.533.10">
    <property type="entry name" value="Death Domain, Fas"/>
    <property type="match status" value="1"/>
</dbReference>
<dbReference type="GO" id="GO:0006955">
    <property type="term" value="P:immune response"/>
    <property type="evidence" value="ECO:0007669"/>
    <property type="project" value="InterPro"/>
</dbReference>
<evidence type="ECO:0000256" key="3">
    <source>
        <dbReference type="ARBA" id="ARBA00015761"/>
    </source>
</evidence>